<evidence type="ECO:0000256" key="2">
    <source>
        <dbReference type="ARBA" id="ARBA00010610"/>
    </source>
</evidence>
<dbReference type="HOGENOM" id="CLU_1544750_0_0_4"/>
<keyword evidence="5" id="KW-0175">Coiled coil</keyword>
<dbReference type="Pfam" id="PF00816">
    <property type="entry name" value="Histone_HNS"/>
    <property type="match status" value="1"/>
</dbReference>
<evidence type="ECO:0000256" key="5">
    <source>
        <dbReference type="SAM" id="Coils"/>
    </source>
</evidence>
<keyword evidence="3" id="KW-0963">Cytoplasm</keyword>
<dbReference type="GO" id="GO:0009295">
    <property type="term" value="C:nucleoid"/>
    <property type="evidence" value="ECO:0007669"/>
    <property type="project" value="UniProtKB-SubCell"/>
</dbReference>
<dbReference type="EnsemblBacteria" id="ABA51477">
    <property type="protein sequence ID" value="ABA51477"/>
    <property type="gene ID" value="BURPS1710b_A1570"/>
</dbReference>
<protein>
    <submittedName>
        <fullName evidence="8">H-NS histone family protein</fullName>
    </submittedName>
</protein>
<gene>
    <name evidence="8" type="primary">bprA</name>
    <name evidence="8" type="ordered locus">BURPS1710b_A1570</name>
</gene>
<feature type="region of interest" description="Disordered" evidence="6">
    <location>
        <begin position="125"/>
        <end position="160"/>
    </location>
</feature>
<reference evidence="8 9" key="1">
    <citation type="submission" date="2005-09" db="EMBL/GenBank/DDBJ databases">
        <authorList>
            <person name="Woods D.E."/>
            <person name="Nierman W.C."/>
        </authorList>
    </citation>
    <scope>NUCLEOTIDE SEQUENCE [LARGE SCALE GENOMIC DNA]</scope>
    <source>
        <strain evidence="8 9">1710b</strain>
    </source>
</reference>
<feature type="coiled-coil region" evidence="5">
    <location>
        <begin position="78"/>
        <end position="110"/>
    </location>
</feature>
<evidence type="ECO:0000256" key="1">
    <source>
        <dbReference type="ARBA" id="ARBA00004453"/>
    </source>
</evidence>
<dbReference type="AlphaFoldDB" id="Q3JI76"/>
<dbReference type="GO" id="GO:0003677">
    <property type="term" value="F:DNA binding"/>
    <property type="evidence" value="ECO:0007669"/>
    <property type="project" value="UniProtKB-KW"/>
</dbReference>
<dbReference type="SUPFAM" id="SSF81273">
    <property type="entry name" value="H-NS histone-like proteins"/>
    <property type="match status" value="1"/>
</dbReference>
<dbReference type="Proteomes" id="UP000002700">
    <property type="component" value="Chromosome II"/>
</dbReference>
<comment type="similarity">
    <text evidence="2">Belongs to the histone-like protein H-NS family.</text>
</comment>
<evidence type="ECO:0000259" key="7">
    <source>
        <dbReference type="SMART" id="SM00528"/>
    </source>
</evidence>
<dbReference type="KEGG" id="bpm:BURPS1710b_A1570"/>
<proteinExistence type="inferred from homology"/>
<name>Q3JI76_BURP1</name>
<dbReference type="PANTHER" id="PTHR38097">
    <property type="match status" value="1"/>
</dbReference>
<evidence type="ECO:0000256" key="4">
    <source>
        <dbReference type="ARBA" id="ARBA00023125"/>
    </source>
</evidence>
<dbReference type="Gene3D" id="4.10.430.30">
    <property type="match status" value="1"/>
</dbReference>
<dbReference type="InterPro" id="IPR027444">
    <property type="entry name" value="H-NS_C_dom"/>
</dbReference>
<sequence>MYRASCLNARCPQSDCAATTSIARTSRDPENGPPRSAMRIARRRKFDVRSHDILENFLLPAILTPMLDWIKGENMSTYLELKAKADEILRQAEEARRSELETVLKEVRTRVAEYGLTPEQVFGARRGRRGQQVHASPTVPKYRDPKTGATWSGRGREPGWIKGKKRERFLIQQ</sequence>
<dbReference type="SMART" id="SM00528">
    <property type="entry name" value="HNS"/>
    <property type="match status" value="1"/>
</dbReference>
<dbReference type="EMBL" id="CP000125">
    <property type="protein sequence ID" value="ABA51477.1"/>
    <property type="molecule type" value="Genomic_DNA"/>
</dbReference>
<evidence type="ECO:0000256" key="3">
    <source>
        <dbReference type="ARBA" id="ARBA00022490"/>
    </source>
</evidence>
<organism evidence="8 9">
    <name type="scientific">Burkholderia pseudomallei (strain 1710b)</name>
    <dbReference type="NCBI Taxonomy" id="320372"/>
    <lineage>
        <taxon>Bacteria</taxon>
        <taxon>Pseudomonadati</taxon>
        <taxon>Pseudomonadota</taxon>
        <taxon>Betaproteobacteria</taxon>
        <taxon>Burkholderiales</taxon>
        <taxon>Burkholderiaceae</taxon>
        <taxon>Burkholderia</taxon>
        <taxon>pseudomallei group</taxon>
    </lineage>
</organism>
<feature type="domain" description="DNA-binding protein H-NS-like C-terminal" evidence="7">
    <location>
        <begin position="132"/>
        <end position="171"/>
    </location>
</feature>
<comment type="subcellular location">
    <subcellularLocation>
        <location evidence="1">Cytoplasm</location>
        <location evidence="1">Nucleoid</location>
    </subcellularLocation>
</comment>
<accession>Q3JI76</accession>
<keyword evidence="4" id="KW-0238">DNA-binding</keyword>
<evidence type="ECO:0000313" key="9">
    <source>
        <dbReference type="Proteomes" id="UP000002700"/>
    </source>
</evidence>
<evidence type="ECO:0000256" key="6">
    <source>
        <dbReference type="SAM" id="MobiDB-lite"/>
    </source>
</evidence>
<dbReference type="PANTHER" id="PTHR38097:SF2">
    <property type="entry name" value="DNA-BINDING PROTEIN STPA"/>
    <property type="match status" value="1"/>
</dbReference>
<evidence type="ECO:0000313" key="8">
    <source>
        <dbReference type="EMBL" id="ABA51477.1"/>
    </source>
</evidence>